<dbReference type="Gene3D" id="3.40.630.30">
    <property type="match status" value="1"/>
</dbReference>
<evidence type="ECO:0000256" key="1">
    <source>
        <dbReference type="ARBA" id="ARBA00022679"/>
    </source>
</evidence>
<dbReference type="InterPro" id="IPR000182">
    <property type="entry name" value="GNAT_dom"/>
</dbReference>
<gene>
    <name evidence="4" type="ORF">CLV71_106308</name>
</gene>
<name>A0A4R7VN60_9PSEU</name>
<dbReference type="InterPro" id="IPR050832">
    <property type="entry name" value="Bact_Acetyltransf"/>
</dbReference>
<dbReference type="RefSeq" id="WP_133904172.1">
    <property type="nucleotide sequence ID" value="NZ_SOCP01000006.1"/>
</dbReference>
<dbReference type="PANTHER" id="PTHR43877">
    <property type="entry name" value="AMINOALKYLPHOSPHONATE N-ACETYLTRANSFERASE-RELATED-RELATED"/>
    <property type="match status" value="1"/>
</dbReference>
<dbReference type="Proteomes" id="UP000294927">
    <property type="component" value="Unassembled WGS sequence"/>
</dbReference>
<dbReference type="EMBL" id="SOCP01000006">
    <property type="protein sequence ID" value="TDV50962.1"/>
    <property type="molecule type" value="Genomic_DNA"/>
</dbReference>
<evidence type="ECO:0000313" key="4">
    <source>
        <dbReference type="EMBL" id="TDV50962.1"/>
    </source>
</evidence>
<evidence type="ECO:0000256" key="2">
    <source>
        <dbReference type="ARBA" id="ARBA00023315"/>
    </source>
</evidence>
<accession>A0A4R7VN60</accession>
<dbReference type="SUPFAM" id="SSF55729">
    <property type="entry name" value="Acyl-CoA N-acyltransferases (Nat)"/>
    <property type="match status" value="1"/>
</dbReference>
<evidence type="ECO:0000259" key="3">
    <source>
        <dbReference type="PROSITE" id="PS51186"/>
    </source>
</evidence>
<dbReference type="OrthoDB" id="8018325at2"/>
<dbReference type="InterPro" id="IPR016181">
    <property type="entry name" value="Acyl_CoA_acyltransferase"/>
</dbReference>
<evidence type="ECO:0000313" key="5">
    <source>
        <dbReference type="Proteomes" id="UP000294927"/>
    </source>
</evidence>
<dbReference type="Pfam" id="PF00583">
    <property type="entry name" value="Acetyltransf_1"/>
    <property type="match status" value="1"/>
</dbReference>
<organism evidence="4 5">
    <name type="scientific">Actinophytocola oryzae</name>
    <dbReference type="NCBI Taxonomy" id="502181"/>
    <lineage>
        <taxon>Bacteria</taxon>
        <taxon>Bacillati</taxon>
        <taxon>Actinomycetota</taxon>
        <taxon>Actinomycetes</taxon>
        <taxon>Pseudonocardiales</taxon>
        <taxon>Pseudonocardiaceae</taxon>
    </lineage>
</organism>
<keyword evidence="1 4" id="KW-0808">Transferase</keyword>
<sequence>MTPYTLRPLTPADRPAVTSLLVREWGATEVVALTLGGPVDASTLPGWLAEQGGEVVGLLTYLVRDDTAVLVTINAFAGGGVGSALLGALVDECRATGLARVLITTTNDNTRALRFYQREGFRLTALRVDAVAEARRIKPGIPVHGIDGIPVRDEIELAMELS</sequence>
<keyword evidence="5" id="KW-1185">Reference proteome</keyword>
<proteinExistence type="predicted"/>
<dbReference type="AlphaFoldDB" id="A0A4R7VN60"/>
<protein>
    <submittedName>
        <fullName evidence="4">Acetyltransferase (GNAT) family protein</fullName>
    </submittedName>
</protein>
<reference evidence="4 5" key="1">
    <citation type="submission" date="2019-03" db="EMBL/GenBank/DDBJ databases">
        <title>Genomic Encyclopedia of Archaeal and Bacterial Type Strains, Phase II (KMG-II): from individual species to whole genera.</title>
        <authorList>
            <person name="Goeker M."/>
        </authorList>
    </citation>
    <scope>NUCLEOTIDE SEQUENCE [LARGE SCALE GENOMIC DNA]</scope>
    <source>
        <strain evidence="4 5">DSM 45499</strain>
    </source>
</reference>
<keyword evidence="2" id="KW-0012">Acyltransferase</keyword>
<comment type="caution">
    <text evidence="4">The sequence shown here is derived from an EMBL/GenBank/DDBJ whole genome shotgun (WGS) entry which is preliminary data.</text>
</comment>
<feature type="domain" description="N-acetyltransferase" evidence="3">
    <location>
        <begin position="4"/>
        <end position="142"/>
    </location>
</feature>
<dbReference type="PROSITE" id="PS51186">
    <property type="entry name" value="GNAT"/>
    <property type="match status" value="1"/>
</dbReference>
<dbReference type="CDD" id="cd04301">
    <property type="entry name" value="NAT_SF"/>
    <property type="match status" value="1"/>
</dbReference>
<dbReference type="GO" id="GO:0016747">
    <property type="term" value="F:acyltransferase activity, transferring groups other than amino-acyl groups"/>
    <property type="evidence" value="ECO:0007669"/>
    <property type="project" value="InterPro"/>
</dbReference>